<organism evidence="2 3">
    <name type="scientific">Cyclobacterium amurskyense</name>
    <dbReference type="NCBI Taxonomy" id="320787"/>
    <lineage>
        <taxon>Bacteria</taxon>
        <taxon>Pseudomonadati</taxon>
        <taxon>Bacteroidota</taxon>
        <taxon>Cytophagia</taxon>
        <taxon>Cytophagales</taxon>
        <taxon>Cyclobacteriaceae</taxon>
        <taxon>Cyclobacterium</taxon>
    </lineage>
</organism>
<dbReference type="KEGG" id="camu:CA2015_1596"/>
<feature type="transmembrane region" description="Helical" evidence="1">
    <location>
        <begin position="21"/>
        <end position="44"/>
    </location>
</feature>
<evidence type="ECO:0000256" key="1">
    <source>
        <dbReference type="SAM" id="Phobius"/>
    </source>
</evidence>
<evidence type="ECO:0000313" key="3">
    <source>
        <dbReference type="Proteomes" id="UP000036520"/>
    </source>
</evidence>
<accession>A0A0H4PRZ3</accession>
<keyword evidence="1" id="KW-1133">Transmembrane helix</keyword>
<dbReference type="Proteomes" id="UP000036520">
    <property type="component" value="Chromosome"/>
</dbReference>
<protein>
    <submittedName>
        <fullName evidence="2">Uncharacterized protein</fullName>
    </submittedName>
</protein>
<sequence>MSGEQIDIKKSGKKRKRFLKIFSVLTLVIVSIQLMLFFGADWLFREYIKQQVEKVSKGKYLVEFERVYLSLFQRGLFVENFQLLPVNPAIFDAEKIPYYKISVDQLDILGLNFNRDEGVLSAQELRLTAPIVQSKQRIGLVENEKNSPLKQLEIEIKKSLNGSLKEIIIDDFYIDQANLLIENFISQKSISAANTNLYLKNIHLKGDDKADIPFGIEGFRLDFDDFEVLLADSIHKVTAKTVAVSSLEKQILANKVKVSPNLKKTGDVYYEILLEKLALADADIMEMFQTSKVAIGDLALDAPHFTLYTDRNAMDEEVRDTDLYGLVKDLLESITIKSLTIGNGQFLQRGVLNPNKNRIEADDIQFSMEDVYLGPDEELKKDNFLYAKNATLKIDRARIALADEIHWVSGHKIYLSTFDDRVKINEIELKPEVNEDSLSNASLFEIKVPLLEFANANLRKVYNENIIDIGELLINSPDVVIKDILGNSSETDKPTQMTDLQELTKGFFKAVYVQKLEVESGSLVLDNHLRIRQDSLAFGKINFLLENFQLDDKHMSDTSARIFLADNLRLEIDDYALKLSDNLHLFVADKILIDTKKNLLHVDGFKLKPFSPEAVLPLLDKYGRTTVLDIEIPEFSATGVDINQAYFQEKLYINHIDIPSPIIHWTKYITKDKRKQEKLERGDILELVTNYFKVISVDSLSTDNGTFNYENFANERFRSFAENDISIKIRNFYLDENIDPSANRTFFSDEVDVNLNNYLFNIANGKYSIVAGRIGFNSAKEEINTFNVKLMPNKDLKAKVSIEASFPDLSFSGVDLEAFLFDNTLALTKLRFSDAEVNLSINRNFSKGKVEPGSVKKKSRNLPKTIDVIKIDSILATNGSFNVANYQEGNDLELINTGINIAIADFLLDSTMLSQGDIASFFSTMALEVDDFSLALKDSIHTVTFSKIELDSREEEILIENVNVVPKDLPENLKGPIINAHIPKITINTRSLTSFQKTGILDVSLLQLTDPEVSLYLNKEEPAIILPPKEEKEITRKILESILIRNFKLKGGSFALKDKADTTKQRAFNNLRLILSELNFDFTQKQTFSSDFFFNEDFRFEFKDYVLNLPDSLNQVRIGKLMVSTDKLVLDNVHFLPRVGRFSYARIKGKQTDAMELHVPRIVIEGLDLKKFIAEEKLEAVTMRLERPKLEVFRDKRIEEDTTVIKMMPQQLMELSSQVIEMDTLIIEDGLLRYREFPIKGMVPGRITFDQFNAKMYPFRLGEFGENRGNPKVEATFRLNQSAALKASLTMSFIDPYPIAVDASVGPFELSAINSILATNAFVTVKRGSIKEGNWHFVADKNHAIGEMVLKYNNLKVQLLDERTLQGARGRKGILTFVINALALRKNNPRPLFNRLVPSTIYVERVPHKFVFNYMWKATFSGLMGSSGLMQPKIPKKEEEE</sequence>
<dbReference type="EMBL" id="CP012040">
    <property type="protein sequence ID" value="AKP51032.1"/>
    <property type="molecule type" value="Genomic_DNA"/>
</dbReference>
<keyword evidence="1" id="KW-0472">Membrane</keyword>
<dbReference type="RefSeq" id="WP_048641419.1">
    <property type="nucleotide sequence ID" value="NZ_CP012040.1"/>
</dbReference>
<dbReference type="PATRIC" id="fig|320787.5.peg.1761"/>
<gene>
    <name evidence="2" type="ORF">CA2015_1596</name>
</gene>
<evidence type="ECO:0000313" key="2">
    <source>
        <dbReference type="EMBL" id="AKP51032.1"/>
    </source>
</evidence>
<dbReference type="OrthoDB" id="610933at2"/>
<proteinExistence type="predicted"/>
<keyword evidence="3" id="KW-1185">Reference proteome</keyword>
<name>A0A0H4PRZ3_9BACT</name>
<dbReference type="STRING" id="320787.CA2015_1596"/>
<keyword evidence="1" id="KW-0812">Transmembrane</keyword>
<reference evidence="2 3" key="1">
    <citation type="submission" date="2015-07" db="EMBL/GenBank/DDBJ databases">
        <authorList>
            <person name="Kim K.M."/>
        </authorList>
    </citation>
    <scope>NUCLEOTIDE SEQUENCE [LARGE SCALE GENOMIC DNA]</scope>
    <source>
        <strain evidence="2 3">KCTC 12363</strain>
    </source>
</reference>